<dbReference type="PROSITE" id="PS50222">
    <property type="entry name" value="EF_HAND_2"/>
    <property type="match status" value="1"/>
</dbReference>
<dbReference type="Pfam" id="PF13516">
    <property type="entry name" value="LRR_6"/>
    <property type="match status" value="5"/>
</dbReference>
<dbReference type="InterPro" id="IPR052394">
    <property type="entry name" value="LRR-containing"/>
</dbReference>
<evidence type="ECO:0000256" key="2">
    <source>
        <dbReference type="ARBA" id="ARBA00022837"/>
    </source>
</evidence>
<dbReference type="InterPro" id="IPR011992">
    <property type="entry name" value="EF-hand-dom_pair"/>
</dbReference>
<dbReference type="InterPro" id="IPR001611">
    <property type="entry name" value="Leu-rich_rpt"/>
</dbReference>
<dbReference type="Proteomes" id="UP000695022">
    <property type="component" value="Unplaced"/>
</dbReference>
<dbReference type="InterPro" id="IPR018247">
    <property type="entry name" value="EF_Hand_1_Ca_BS"/>
</dbReference>
<feature type="domain" description="EF-hand" evidence="4">
    <location>
        <begin position="426"/>
        <end position="461"/>
    </location>
</feature>
<evidence type="ECO:0000313" key="6">
    <source>
        <dbReference type="RefSeq" id="XP_014665384.1"/>
    </source>
</evidence>
<dbReference type="SUPFAM" id="SSF103196">
    <property type="entry name" value="Roadblock/LC7 domain"/>
    <property type="match status" value="1"/>
</dbReference>
<dbReference type="SUPFAM" id="SSF52047">
    <property type="entry name" value="RNI-like"/>
    <property type="match status" value="1"/>
</dbReference>
<dbReference type="Gene3D" id="3.80.10.10">
    <property type="entry name" value="Ribonuclease Inhibitor"/>
    <property type="match status" value="2"/>
</dbReference>
<dbReference type="InterPro" id="IPR032675">
    <property type="entry name" value="LRR_dom_sf"/>
</dbReference>
<dbReference type="InterPro" id="IPR002048">
    <property type="entry name" value="EF_hand_dom"/>
</dbReference>
<dbReference type="SUPFAM" id="SSF47473">
    <property type="entry name" value="EF-hand"/>
    <property type="match status" value="1"/>
</dbReference>
<organism evidence="5 6">
    <name type="scientific">Priapulus caudatus</name>
    <name type="common">Priapulid worm</name>
    <dbReference type="NCBI Taxonomy" id="37621"/>
    <lineage>
        <taxon>Eukaryota</taxon>
        <taxon>Metazoa</taxon>
        <taxon>Ecdysozoa</taxon>
        <taxon>Scalidophora</taxon>
        <taxon>Priapulida</taxon>
        <taxon>Priapulimorpha</taxon>
        <taxon>Priapulimorphida</taxon>
        <taxon>Priapulidae</taxon>
        <taxon>Priapulus</taxon>
    </lineage>
</organism>
<dbReference type="SMART" id="SM00368">
    <property type="entry name" value="LRR_RI"/>
    <property type="match status" value="7"/>
</dbReference>
<dbReference type="RefSeq" id="XP_014665384.1">
    <property type="nucleotide sequence ID" value="XM_014809898.1"/>
</dbReference>
<dbReference type="PANTHER" id="PTHR24114">
    <property type="entry name" value="LEUCINE RICH REPEAT FAMILY PROTEIN"/>
    <property type="match status" value="1"/>
</dbReference>
<evidence type="ECO:0000256" key="3">
    <source>
        <dbReference type="SAM" id="MobiDB-lite"/>
    </source>
</evidence>
<evidence type="ECO:0000256" key="1">
    <source>
        <dbReference type="ARBA" id="ARBA00007191"/>
    </source>
</evidence>
<keyword evidence="5" id="KW-1185">Reference proteome</keyword>
<dbReference type="PANTHER" id="PTHR24114:SF50">
    <property type="entry name" value="RNI-LIKE PROTEIN"/>
    <property type="match status" value="1"/>
</dbReference>
<evidence type="ECO:0000313" key="5">
    <source>
        <dbReference type="Proteomes" id="UP000695022"/>
    </source>
</evidence>
<name>A0ABM1DZL3_PRICU</name>
<proteinExistence type="inferred from homology"/>
<sequence length="572" mass="63124">MDGILVAFAKEKATVQQLAWKVILLLNGEGALLAYSGYDNKDAKVTAAIASNIWSAYEKSGHVAFGEDKLKYILMDYSLYSDDREMYVSICEELGLTPLSYFVNHVGETELKIRGYNLGALGTLPIARTIMANKTVNTLHLEGNNLSERGGQYLAAVLETNTHLRILNLADNNLGDDGGRSLVSALLRNTTLQALDLSGNNFTDRVARDISEALKKNKGLRSLKLSHNTIGNEGAELLAKAIVKNVHLRNLDLSWNHIQPEGGAAIAKALEKNTELKLLNLEMNALGNDGANSVAQMLLGNRTMVEINISANRIDDRIVPTLARALRVNARLEIFRVGKNSLEPESSGNLLSAAYDNKHHPLVLLDLTDTPVYNKMLDIARKLAKVKPGFSFVHGAILYGSKPKYRDDADLTKESPLTILRWHIAKNNLRLIDFFKQLDTKHNMVLSTMELLDGLKLTGVPLTKYQSSELIALLDTDSDGLIEFRDFVILEKRYREQQRHEQQNNGGGRLTRQTTQALIEPHGAADRRRYVKAPSSGGSGGGTARQSMVRLPPLSKDGYMSGGSPIDKTRPY</sequence>
<accession>A0ABM1DZL3</accession>
<dbReference type="PROSITE" id="PS00018">
    <property type="entry name" value="EF_HAND_1"/>
    <property type="match status" value="1"/>
</dbReference>
<reference evidence="6" key="1">
    <citation type="submission" date="2025-08" db="UniProtKB">
        <authorList>
            <consortium name="RefSeq"/>
        </authorList>
    </citation>
    <scope>IDENTIFICATION</scope>
</reference>
<dbReference type="Gene3D" id="3.30.450.30">
    <property type="entry name" value="Dynein light chain 2a, cytoplasmic"/>
    <property type="match status" value="1"/>
</dbReference>
<comment type="similarity">
    <text evidence="1">Belongs to the GAMAD family.</text>
</comment>
<dbReference type="Gene3D" id="1.10.238.10">
    <property type="entry name" value="EF-hand"/>
    <property type="match status" value="1"/>
</dbReference>
<protein>
    <submittedName>
        <fullName evidence="6">Leucine-rich repeat-containing protein 74B-like</fullName>
    </submittedName>
</protein>
<feature type="region of interest" description="Disordered" evidence="3">
    <location>
        <begin position="521"/>
        <end position="572"/>
    </location>
</feature>
<dbReference type="Pfam" id="PF13499">
    <property type="entry name" value="EF-hand_7"/>
    <property type="match status" value="1"/>
</dbReference>
<dbReference type="Pfam" id="PF03259">
    <property type="entry name" value="Robl_LC7"/>
    <property type="match status" value="1"/>
</dbReference>
<dbReference type="InterPro" id="IPR004942">
    <property type="entry name" value="Roadblock/LAMTOR2_dom"/>
</dbReference>
<gene>
    <name evidence="6" type="primary">LOC106807531</name>
</gene>
<keyword evidence="2" id="KW-0106">Calcium</keyword>
<dbReference type="GeneID" id="106807531"/>
<evidence type="ECO:0000259" key="4">
    <source>
        <dbReference type="PROSITE" id="PS50222"/>
    </source>
</evidence>